<comment type="caution">
    <text evidence="1">The sequence shown here is derived from an EMBL/GenBank/DDBJ whole genome shotgun (WGS) entry which is preliminary data.</text>
</comment>
<dbReference type="AlphaFoldDB" id="Q08P60"/>
<name>Q08P60_STIAD</name>
<accession>Q08P60</accession>
<sequence length="175" mass="18980">MGQVMAAMVGRLRSADAGLDFLLAGDSLETLFRRAILENRRVTNAQLTAISQVTLEQLATPPEQRAVVLRRVPEARKLRVHRFTVALLAAATGVEAAQLSELAPDLGLTGSPDTPFLWAARSERAQHATALHDFTDYLRATGLTGLNEAVWGVEGREWSALASWLGWGPEASRPP</sequence>
<proteinExistence type="predicted"/>
<dbReference type="Proteomes" id="UP000032702">
    <property type="component" value="Unassembled WGS sequence"/>
</dbReference>
<gene>
    <name evidence="1" type="ORF">STIAU_0369</name>
</gene>
<evidence type="ECO:0000313" key="2">
    <source>
        <dbReference type="Proteomes" id="UP000032702"/>
    </source>
</evidence>
<evidence type="ECO:0000313" key="1">
    <source>
        <dbReference type="EMBL" id="EAU62267.1"/>
    </source>
</evidence>
<dbReference type="EMBL" id="AAMD01000254">
    <property type="protein sequence ID" value="EAU62267.1"/>
    <property type="molecule type" value="Genomic_DNA"/>
</dbReference>
<organism evidence="1 2">
    <name type="scientific">Stigmatella aurantiaca (strain DW4/3-1)</name>
    <dbReference type="NCBI Taxonomy" id="378806"/>
    <lineage>
        <taxon>Bacteria</taxon>
        <taxon>Pseudomonadati</taxon>
        <taxon>Myxococcota</taxon>
        <taxon>Myxococcia</taxon>
        <taxon>Myxococcales</taxon>
        <taxon>Cystobacterineae</taxon>
        <taxon>Archangiaceae</taxon>
        <taxon>Stigmatella</taxon>
    </lineage>
</organism>
<dbReference type="PATRIC" id="fig|378806.16.peg.1030"/>
<protein>
    <submittedName>
        <fullName evidence="1">Uncharacterized protein</fullName>
    </submittedName>
</protein>
<reference evidence="1 2" key="1">
    <citation type="submission" date="2006-04" db="EMBL/GenBank/DDBJ databases">
        <authorList>
            <person name="Nierman W.C."/>
        </authorList>
    </citation>
    <scope>NUCLEOTIDE SEQUENCE [LARGE SCALE GENOMIC DNA]</scope>
    <source>
        <strain evidence="1 2">DW4/3-1</strain>
    </source>
</reference>